<evidence type="ECO:0000313" key="8">
    <source>
        <dbReference type="Proteomes" id="UP000298663"/>
    </source>
</evidence>
<proteinExistence type="predicted"/>
<dbReference type="PROSITE" id="PS50262">
    <property type="entry name" value="G_PROTEIN_RECEP_F1_2"/>
    <property type="match status" value="1"/>
</dbReference>
<keyword evidence="2 5" id="KW-0812">Transmembrane</keyword>
<evidence type="ECO:0000256" key="3">
    <source>
        <dbReference type="ARBA" id="ARBA00022989"/>
    </source>
</evidence>
<keyword evidence="3 5" id="KW-1133">Transmembrane helix</keyword>
<feature type="transmembrane region" description="Helical" evidence="5">
    <location>
        <begin position="6"/>
        <end position="29"/>
    </location>
</feature>
<dbReference type="OrthoDB" id="5874085at2759"/>
<name>A0A4U8V0I9_STECR</name>
<dbReference type="InterPro" id="IPR017452">
    <property type="entry name" value="GPCR_Rhodpsn_7TM"/>
</dbReference>
<dbReference type="CDD" id="cd00637">
    <property type="entry name" value="7tm_classA_rhodopsin-like"/>
    <property type="match status" value="1"/>
</dbReference>
<evidence type="ECO:0000256" key="2">
    <source>
        <dbReference type="ARBA" id="ARBA00022692"/>
    </source>
</evidence>
<keyword evidence="4 5" id="KW-0472">Membrane</keyword>
<keyword evidence="8" id="KW-1185">Reference proteome</keyword>
<dbReference type="SUPFAM" id="SSF81321">
    <property type="entry name" value="Family A G protein-coupled receptor-like"/>
    <property type="match status" value="1"/>
</dbReference>
<evidence type="ECO:0000313" key="7">
    <source>
        <dbReference type="EMBL" id="TMS39386.1"/>
    </source>
</evidence>
<dbReference type="Pfam" id="PF10328">
    <property type="entry name" value="7TM_GPCR_Srx"/>
    <property type="match status" value="1"/>
</dbReference>
<evidence type="ECO:0000256" key="4">
    <source>
        <dbReference type="ARBA" id="ARBA00023136"/>
    </source>
</evidence>
<dbReference type="PANTHER" id="PTHR23017:SF3">
    <property type="entry name" value="G-PROTEIN COUPLED RECEPTORS FAMILY 1 PROFILE DOMAIN-CONTAINING PROTEIN"/>
    <property type="match status" value="1"/>
</dbReference>
<feature type="transmembrane region" description="Helical" evidence="5">
    <location>
        <begin position="81"/>
        <end position="100"/>
    </location>
</feature>
<feature type="transmembrane region" description="Helical" evidence="5">
    <location>
        <begin position="36"/>
        <end position="61"/>
    </location>
</feature>
<comment type="subcellular location">
    <subcellularLocation>
        <location evidence="1">Membrane</location>
    </subcellularLocation>
</comment>
<organism evidence="7 8">
    <name type="scientific">Steinernema carpocapsae</name>
    <name type="common">Entomopathogenic nematode</name>
    <dbReference type="NCBI Taxonomy" id="34508"/>
    <lineage>
        <taxon>Eukaryota</taxon>
        <taxon>Metazoa</taxon>
        <taxon>Ecdysozoa</taxon>
        <taxon>Nematoda</taxon>
        <taxon>Chromadorea</taxon>
        <taxon>Rhabditida</taxon>
        <taxon>Tylenchina</taxon>
        <taxon>Panagrolaimomorpha</taxon>
        <taxon>Strongyloidoidea</taxon>
        <taxon>Steinernematidae</taxon>
        <taxon>Steinernema</taxon>
    </lineage>
</organism>
<reference evidence="7 8" key="2">
    <citation type="journal article" date="2019" name="G3 (Bethesda)">
        <title>Hybrid Assembly of the Genome of the Entomopathogenic Nematode Steinernema carpocapsae Identifies the X-Chromosome.</title>
        <authorList>
            <person name="Serra L."/>
            <person name="Macchietto M."/>
            <person name="Macias-Munoz A."/>
            <person name="McGill C.J."/>
            <person name="Rodriguez I.M."/>
            <person name="Rodriguez B."/>
            <person name="Murad R."/>
            <person name="Mortazavi A."/>
        </authorList>
    </citation>
    <scope>NUCLEOTIDE SEQUENCE [LARGE SCALE GENOMIC DNA]</scope>
    <source>
        <strain evidence="7 8">ALL</strain>
    </source>
</reference>
<gene>
    <name evidence="7" type="ORF">L596_005921</name>
</gene>
<dbReference type="Gene3D" id="1.20.1070.10">
    <property type="entry name" value="Rhodopsin 7-helix transmembrane proteins"/>
    <property type="match status" value="1"/>
</dbReference>
<feature type="domain" description="G-protein coupled receptors family 1 profile" evidence="6">
    <location>
        <begin position="21"/>
        <end position="200"/>
    </location>
</feature>
<evidence type="ECO:0000259" key="6">
    <source>
        <dbReference type="PROSITE" id="PS50262"/>
    </source>
</evidence>
<dbReference type="PANTHER" id="PTHR23017">
    <property type="entry name" value="SERPENTINE RECEPTOR, CLASS X"/>
    <property type="match status" value="1"/>
</dbReference>
<comment type="caution">
    <text evidence="7">The sequence shown here is derived from an EMBL/GenBank/DDBJ whole genome shotgun (WGS) entry which is preliminary data.</text>
</comment>
<protein>
    <recommendedName>
        <fullName evidence="6">G-protein coupled receptors family 1 profile domain-containing protein</fullName>
    </recommendedName>
</protein>
<evidence type="ECO:0000256" key="1">
    <source>
        <dbReference type="ARBA" id="ARBA00004370"/>
    </source>
</evidence>
<dbReference type="EMBL" id="AZBU02000001">
    <property type="protein sequence ID" value="TMS39386.1"/>
    <property type="molecule type" value="Genomic_DNA"/>
</dbReference>
<dbReference type="GO" id="GO:0016020">
    <property type="term" value="C:membrane"/>
    <property type="evidence" value="ECO:0007669"/>
    <property type="project" value="UniProtKB-SubCell"/>
</dbReference>
<dbReference type="Proteomes" id="UP000298663">
    <property type="component" value="Unassembled WGS sequence"/>
</dbReference>
<feature type="transmembrane region" description="Helical" evidence="5">
    <location>
        <begin position="120"/>
        <end position="141"/>
    </location>
</feature>
<sequence>MLPQMYAGVCMIALGSCSIVINGIVLSIVRANTNFGYAFGTICASHTIANIGNAVVFAVLVGPLTLLYPEGHQTYIGQRCGQLLIFFWNASVFTHFLTAFNRFVIISCPLKYTVIFTDRFTLAVVGLAWTLSAVQVVPYFWPECAIEYKLTSNTFRFSDTVCGFIVGQFFDLYLSMFMVATIAIMDLYTLYRIRTANKVI</sequence>
<reference evidence="7 8" key="1">
    <citation type="journal article" date="2015" name="Genome Biol.">
        <title>Comparative genomics of Steinernema reveals deeply conserved gene regulatory networks.</title>
        <authorList>
            <person name="Dillman A.R."/>
            <person name="Macchietto M."/>
            <person name="Porter C.F."/>
            <person name="Rogers A."/>
            <person name="Williams B."/>
            <person name="Antoshechkin I."/>
            <person name="Lee M.M."/>
            <person name="Goodwin Z."/>
            <person name="Lu X."/>
            <person name="Lewis E.E."/>
            <person name="Goodrich-Blair H."/>
            <person name="Stock S.P."/>
            <person name="Adams B.J."/>
            <person name="Sternberg P.W."/>
            <person name="Mortazavi A."/>
        </authorList>
    </citation>
    <scope>NUCLEOTIDE SEQUENCE [LARGE SCALE GENOMIC DNA]</scope>
    <source>
        <strain evidence="7 8">ALL</strain>
    </source>
</reference>
<feature type="transmembrane region" description="Helical" evidence="5">
    <location>
        <begin position="172"/>
        <end position="191"/>
    </location>
</feature>
<accession>A0A4U8V0I9</accession>
<dbReference type="AlphaFoldDB" id="A0A4U8V0I9"/>
<dbReference type="InterPro" id="IPR019430">
    <property type="entry name" value="7TM_GPCR_serpentine_rcpt_Srx"/>
</dbReference>
<evidence type="ECO:0000256" key="5">
    <source>
        <dbReference type="SAM" id="Phobius"/>
    </source>
</evidence>